<sequence length="83" mass="9464">MASIFAFVVLLITSLLVACNGSSFAHPQFVRRSYQMEPERAVYADDSVTSYFLERNGRALVEPKDETLYEIKHVADLPMFRFG</sequence>
<keyword evidence="1" id="KW-0732">Signal</keyword>
<evidence type="ECO:0000256" key="1">
    <source>
        <dbReference type="SAM" id="SignalP"/>
    </source>
</evidence>
<keyword evidence="2" id="KW-1185">Reference proteome</keyword>
<reference evidence="3" key="1">
    <citation type="submission" date="2017-02" db="UniProtKB">
        <authorList>
            <consortium name="WormBaseParasite"/>
        </authorList>
    </citation>
    <scope>IDENTIFICATION</scope>
</reference>
<dbReference type="Proteomes" id="UP000046393">
    <property type="component" value="Unplaced"/>
</dbReference>
<feature type="chain" id="PRO_5005893381" evidence="1">
    <location>
        <begin position="22"/>
        <end position="83"/>
    </location>
</feature>
<dbReference type="AlphaFoldDB" id="A0A0N5ALZ5"/>
<accession>A0A0N5ALZ5</accession>
<organism evidence="2 3">
    <name type="scientific">Syphacia muris</name>
    <dbReference type="NCBI Taxonomy" id="451379"/>
    <lineage>
        <taxon>Eukaryota</taxon>
        <taxon>Metazoa</taxon>
        <taxon>Ecdysozoa</taxon>
        <taxon>Nematoda</taxon>
        <taxon>Chromadorea</taxon>
        <taxon>Rhabditida</taxon>
        <taxon>Spirurina</taxon>
        <taxon>Oxyuridomorpha</taxon>
        <taxon>Oxyuroidea</taxon>
        <taxon>Oxyuridae</taxon>
        <taxon>Syphacia</taxon>
    </lineage>
</organism>
<feature type="signal peptide" evidence="1">
    <location>
        <begin position="1"/>
        <end position="21"/>
    </location>
</feature>
<dbReference type="WBParaSite" id="SMUV_0000558201-mRNA-1">
    <property type="protein sequence ID" value="SMUV_0000558201-mRNA-1"/>
    <property type="gene ID" value="SMUV_0000558201"/>
</dbReference>
<evidence type="ECO:0000313" key="2">
    <source>
        <dbReference type="Proteomes" id="UP000046393"/>
    </source>
</evidence>
<protein>
    <submittedName>
        <fullName evidence="3">Uncharacterized protein</fullName>
    </submittedName>
</protein>
<name>A0A0N5ALZ5_9BILA</name>
<proteinExistence type="predicted"/>
<evidence type="ECO:0000313" key="3">
    <source>
        <dbReference type="WBParaSite" id="SMUV_0000558201-mRNA-1"/>
    </source>
</evidence>